<comment type="caution">
    <text evidence="2">The sequence shown here is derived from an EMBL/GenBank/DDBJ whole genome shotgun (WGS) entry which is preliminary data.</text>
</comment>
<proteinExistence type="predicted"/>
<feature type="region of interest" description="Disordered" evidence="1">
    <location>
        <begin position="358"/>
        <end position="381"/>
    </location>
</feature>
<feature type="compositionally biased region" description="Low complexity" evidence="1">
    <location>
        <begin position="1165"/>
        <end position="1181"/>
    </location>
</feature>
<accession>A0A6L2NVP0</accession>
<feature type="region of interest" description="Disordered" evidence="1">
    <location>
        <begin position="1128"/>
        <end position="1236"/>
    </location>
</feature>
<feature type="compositionally biased region" description="Basic and acidic residues" evidence="1">
    <location>
        <begin position="812"/>
        <end position="822"/>
    </location>
</feature>
<evidence type="ECO:0000313" key="2">
    <source>
        <dbReference type="EMBL" id="GEU89697.1"/>
    </source>
</evidence>
<sequence>MGKSLTTNAKYLIDKARKECKLCDAFDKLAHIKGELLHQYYLRFTQLINDMNISKMKLEQFQVNTNFLNSLPPKWNDPIDAINKMMAFLSTIFTSCFQTTNNQLRNSSNPRQQATVQPVYRRQSSFAMGILEQEKTSREQPKRKRDASWFRDKVLLVKHKDLTVITHNAAYQVDDLDAYDSDYNDFSTAKAFLWPICLVTDRMFSPSFKTKSVKKAKKKEEWKPTGKVFTKIRYNWRPRGRTFTLVRNTCPLTRITTTNKVPFMESVPLEVVTQESVVTKVYTRRPKVKFLTSKDEAPDFIIKFMKMIQVRLNMLVRKIRADNENEFVNQTLHSYYGSVAVSPVPVAAAPRAAELADSPMSTSIDQDAPSTNVIRDPSRSVSTRKQLQTNATWCYFDAFLTSVEPKSFKQAMIKPSWIDAMQEEINEFERLQVWELVPCLAKVMLINLKWISKVKKDEFGWVLKNKARLVAQGFSELKEDVYIPQPEGFMDQDNPSHMYKLKKALYGLKKALRPCKTMTSKAQQSEIDNALVAHENQRVIRKCNIRMNRGMKPKESTYQVVLDALVLTTCYFASIINKCICGKVSGLDMIDNEDIKKQEHMFYPRFTKIIIHHFLKKDKSISMRDRTFMHTAQDDSILGTIRFVSRDEDAQIYVAILPKAMTNQAMLDSVSYKTYYAIALGAKPPKSKKPKMKSNSAISSEGTPSKKKPTKAKKDVTSKKKPTSKPKSTKKKPLVEADRGKGLNVLSETSSEGEGTGTKPGVLDALTNDDDDEDDVKSDANDNNEASDSEKTDSDEDDNLNLNLNDEEEEKEDVRTPDNFEFRDDDEKYDELYKDVIVRCTCDTYFFIEVGRFKAKLFFSSDFASKFLNLDNTLPVIDEVDSMMNAKTPHDELSTQASLNLSVPMTGIPKTSSGYVMAVTLTIQPFSSIPQMTTPTPVPTTEPTTSSIPALLYFASLFIFDERVSALEQDLSQVKQFDHFARILAQIPAIVDEHLYIRTGFATQTAPQSYTTEFEKKAQAEKEKYNDIIKKLVKKIIKDEVKSQLPQIIPREISEFANPVIYITINESLENVVLAKSSSRPQSTYEAAKSLTEFQLKKILLKKLKKSKSYQAAEQHSDLYDALRGCEEKHKDEDPSAGSDQGLKKRKTNKDVKPSRGSKSKESKSSSSKGSKPQSKSSGKSAQAEEVMFKTVNTEMPQDQGDDLGNTNDQPNVEEASKHDWFKKPGRPPNLHRDWNAGKKINFRPLQTWISKMAKSGKSPTTFDELMSTPIDFLTYVLHNLKIKNLT</sequence>
<feature type="compositionally biased region" description="Polar residues" evidence="1">
    <location>
        <begin position="360"/>
        <end position="381"/>
    </location>
</feature>
<name>A0A6L2NVP0_TANCI</name>
<protein>
    <recommendedName>
        <fullName evidence="3">Reverse transcriptase Ty1/copia-type domain-containing protein</fullName>
    </recommendedName>
</protein>
<feature type="region of interest" description="Disordered" evidence="1">
    <location>
        <begin position="683"/>
        <end position="822"/>
    </location>
</feature>
<feature type="compositionally biased region" description="Acidic residues" evidence="1">
    <location>
        <begin position="767"/>
        <end position="776"/>
    </location>
</feature>
<feature type="compositionally biased region" description="Basic and acidic residues" evidence="1">
    <location>
        <begin position="1149"/>
        <end position="1164"/>
    </location>
</feature>
<evidence type="ECO:0008006" key="3">
    <source>
        <dbReference type="Google" id="ProtNLM"/>
    </source>
</evidence>
<reference evidence="2" key="1">
    <citation type="journal article" date="2019" name="Sci. Rep.">
        <title>Draft genome of Tanacetum cinerariifolium, the natural source of mosquito coil.</title>
        <authorList>
            <person name="Yamashiro T."/>
            <person name="Shiraishi A."/>
            <person name="Satake H."/>
            <person name="Nakayama K."/>
        </authorList>
    </citation>
    <scope>NUCLEOTIDE SEQUENCE</scope>
</reference>
<dbReference type="EMBL" id="BKCJ010010017">
    <property type="protein sequence ID" value="GEU89697.1"/>
    <property type="molecule type" value="Genomic_DNA"/>
</dbReference>
<evidence type="ECO:0000256" key="1">
    <source>
        <dbReference type="SAM" id="MobiDB-lite"/>
    </source>
</evidence>
<feature type="compositionally biased region" description="Basic residues" evidence="1">
    <location>
        <begin position="719"/>
        <end position="732"/>
    </location>
</feature>
<feature type="compositionally biased region" description="Acidic residues" evidence="1">
    <location>
        <begin position="793"/>
        <end position="811"/>
    </location>
</feature>
<gene>
    <name evidence="2" type="ORF">Tci_061675</name>
</gene>
<organism evidence="2">
    <name type="scientific">Tanacetum cinerariifolium</name>
    <name type="common">Dalmatian daisy</name>
    <name type="synonym">Chrysanthemum cinerariifolium</name>
    <dbReference type="NCBI Taxonomy" id="118510"/>
    <lineage>
        <taxon>Eukaryota</taxon>
        <taxon>Viridiplantae</taxon>
        <taxon>Streptophyta</taxon>
        <taxon>Embryophyta</taxon>
        <taxon>Tracheophyta</taxon>
        <taxon>Spermatophyta</taxon>
        <taxon>Magnoliopsida</taxon>
        <taxon>eudicotyledons</taxon>
        <taxon>Gunneridae</taxon>
        <taxon>Pentapetalae</taxon>
        <taxon>asterids</taxon>
        <taxon>campanulids</taxon>
        <taxon>Asterales</taxon>
        <taxon>Asteraceae</taxon>
        <taxon>Asteroideae</taxon>
        <taxon>Anthemideae</taxon>
        <taxon>Anthemidinae</taxon>
        <taxon>Tanacetum</taxon>
    </lineage>
</organism>